<evidence type="ECO:0000313" key="2">
    <source>
        <dbReference type="Proteomes" id="UP000092971"/>
    </source>
</evidence>
<keyword evidence="1" id="KW-0489">Methyltransferase</keyword>
<dbReference type="AlphaFoldDB" id="A0A1B1YBR1"/>
<dbReference type="OrthoDB" id="5881184at2"/>
<protein>
    <submittedName>
        <fullName evidence="1">tRNA (Adenine-N1)-methyltransferase</fullName>
    </submittedName>
</protein>
<dbReference type="InterPro" id="IPR029063">
    <property type="entry name" value="SAM-dependent_MTases_sf"/>
</dbReference>
<dbReference type="RefSeq" id="WP_015358493.1">
    <property type="nucleotide sequence ID" value="NZ_CP014672.1"/>
</dbReference>
<dbReference type="Gene3D" id="3.40.50.150">
    <property type="entry name" value="Vaccinia Virus protein VP39"/>
    <property type="match status" value="1"/>
</dbReference>
<dbReference type="GO" id="GO:0032259">
    <property type="term" value="P:methylation"/>
    <property type="evidence" value="ECO:0007669"/>
    <property type="project" value="UniProtKB-KW"/>
</dbReference>
<dbReference type="GO" id="GO:0160105">
    <property type="term" value="F:tRNA (adenine(22)-N1)-methyltransferase activity"/>
    <property type="evidence" value="ECO:0007669"/>
    <property type="project" value="InterPro"/>
</dbReference>
<reference evidence="1 2" key="1">
    <citation type="submission" date="2016-02" db="EMBL/GenBank/DDBJ databases">
        <title>Comparison of Clostridium stercorarium subspecies using comparative genomics and transcriptomics.</title>
        <authorList>
            <person name="Schellenberg J."/>
            <person name="Thallinger G."/>
            <person name="Levin D.B."/>
            <person name="Zhang X."/>
            <person name="Alvare G."/>
            <person name="Fristensky B."/>
            <person name="Sparling R."/>
        </authorList>
    </citation>
    <scope>NUCLEOTIDE SEQUENCE [LARGE SCALE GENOMIC DNA]</scope>
    <source>
        <strain evidence="1 2">DSM 2910</strain>
    </source>
</reference>
<dbReference type="PIRSF" id="PIRSF018637">
    <property type="entry name" value="TrmK"/>
    <property type="match status" value="1"/>
</dbReference>
<organism evidence="1 2">
    <name type="scientific">Thermoclostridium stercorarium subsp. thermolacticum DSM 2910</name>
    <dbReference type="NCBI Taxonomy" id="1121336"/>
    <lineage>
        <taxon>Bacteria</taxon>
        <taxon>Bacillati</taxon>
        <taxon>Bacillota</taxon>
        <taxon>Clostridia</taxon>
        <taxon>Eubacteriales</taxon>
        <taxon>Oscillospiraceae</taxon>
        <taxon>Thermoclostridium</taxon>
    </lineage>
</organism>
<sequence>MIKIGNRLLKIASMVGKCEKPADIGTDHAYIPIYLVQAGMCGKAVATDVREGPLMKARKNIEKYRLSDRIELRMGDGLKPIGENECDVFIIAGIGGVVMTEILETSLEKAKKAKALILQPAYYDEVLREYLYKKGFCIETEALAEDEGRMYAIIRAYFDGIARSDDDLYYHIGRSLFVNRDPLLGSFLQRRIRIQTNIVNGMRKSAKVDEREYLEQYNLLVKMKKAYEDFAGN</sequence>
<dbReference type="SUPFAM" id="SSF53335">
    <property type="entry name" value="S-adenosyl-L-methionine-dependent methyltransferases"/>
    <property type="match status" value="1"/>
</dbReference>
<gene>
    <name evidence="1" type="ORF">CSTERTH_03700</name>
</gene>
<dbReference type="PANTHER" id="PTHR38451">
    <property type="entry name" value="TRNA (ADENINE(22)-N(1))-METHYLTRANSFERASE"/>
    <property type="match status" value="1"/>
</dbReference>
<dbReference type="EMBL" id="CP014672">
    <property type="protein sequence ID" value="ANW98203.1"/>
    <property type="molecule type" value="Genomic_DNA"/>
</dbReference>
<dbReference type="Proteomes" id="UP000092971">
    <property type="component" value="Chromosome"/>
</dbReference>
<keyword evidence="1" id="KW-0808">Transferase</keyword>
<dbReference type="PANTHER" id="PTHR38451:SF1">
    <property type="entry name" value="TRNA (ADENINE(22)-N(1))-METHYLTRANSFERASE"/>
    <property type="match status" value="1"/>
</dbReference>
<accession>A0A1B1YBR1</accession>
<evidence type="ECO:0000313" key="1">
    <source>
        <dbReference type="EMBL" id="ANW98203.1"/>
    </source>
</evidence>
<proteinExistence type="predicted"/>
<dbReference type="InterPro" id="IPR006901">
    <property type="entry name" value="TrmK"/>
</dbReference>
<dbReference type="Pfam" id="PF12847">
    <property type="entry name" value="Methyltransf_18"/>
    <property type="match status" value="1"/>
</dbReference>
<name>A0A1B1YBR1_THEST</name>